<name>A0A0D2J2K0_9EURO</name>
<dbReference type="GeneID" id="27706104"/>
<evidence type="ECO:0000313" key="3">
    <source>
        <dbReference type="Proteomes" id="UP000053411"/>
    </source>
</evidence>
<evidence type="ECO:0000313" key="2">
    <source>
        <dbReference type="EMBL" id="KIY03667.1"/>
    </source>
</evidence>
<dbReference type="RefSeq" id="XP_016637789.1">
    <property type="nucleotide sequence ID" value="XM_016770879.1"/>
</dbReference>
<feature type="compositionally biased region" description="Basic and acidic residues" evidence="1">
    <location>
        <begin position="46"/>
        <end position="61"/>
    </location>
</feature>
<dbReference type="OrthoDB" id="3433125at2759"/>
<sequence>MADLILRGAIKGVASGIGLISEGVHHHKERKEAKAHSTEVKVQEIHPEAAAREGHARHDSLEEGDEEHWDLDEAQDELMSVHSNTSTASHGSHGSQAEEHTSKRDQINPTKITDAFMRRHPPPAAPQTASTEHGPNGEDIKPDNQAAALPTKLPLPVILPQRRPEARARGFIRAYAPDLAIKGIDQETFLDFIETFNSASLASPWLDAINLAGFATMALPPGISQAVQLAIMVSVKIAKDIQSRKRQNTFLDRINDEFFQPRGLYCLVLTWQPDTPELHTSVDITSTVAARMSTPQGATAKIKRAMKASSGPGGIEFTECAALVFPKLDELAVQTGDEAERKRDKVKHYKGFAEVYFDRRAQAKHAGKNPDSALAKLSGPTPKFTSRYADPNHPASNGNLISLLTGGRVNPPDLRQFGGGGFGGLGGGLGGRGGMGMGGLGGGRMGMMGGGGGFGGGRMAMMGGGYGRMGYGGYGQDQYYMMQQQQQYQGTYQQQQQQQAGQPPTGSYYENQSNMPAMGYGMGYNNQGMGMGGFGGGAGPVGLEALVGAILGTGLGSGQNVIKRILSKDVLYLMIVNMPSEEELEAAHKLSEGTEQKGRD</sequence>
<dbReference type="EMBL" id="KN848062">
    <property type="protein sequence ID" value="KIY03667.1"/>
    <property type="molecule type" value="Genomic_DNA"/>
</dbReference>
<accession>A0A0D2J2K0</accession>
<dbReference type="VEuPathDB" id="FungiDB:Z520_00358"/>
<protein>
    <submittedName>
        <fullName evidence="2">Uncharacterized protein</fullName>
    </submittedName>
</protein>
<dbReference type="PANTHER" id="PTHR38887:SF1">
    <property type="entry name" value="RAS MODIFICATION PROTEIN ERF4"/>
    <property type="match status" value="1"/>
</dbReference>
<evidence type="ECO:0000256" key="1">
    <source>
        <dbReference type="SAM" id="MobiDB-lite"/>
    </source>
</evidence>
<gene>
    <name evidence="2" type="ORF">Z520_00358</name>
</gene>
<feature type="compositionally biased region" description="Low complexity" evidence="1">
    <location>
        <begin position="491"/>
        <end position="502"/>
    </location>
</feature>
<dbReference type="PANTHER" id="PTHR38887">
    <property type="entry name" value="CHROMOSOME 21, WHOLE GENOME SHOTGUN SEQUENCE"/>
    <property type="match status" value="1"/>
</dbReference>
<feature type="compositionally biased region" description="Basic and acidic residues" evidence="1">
    <location>
        <begin position="96"/>
        <end position="106"/>
    </location>
</feature>
<feature type="compositionally biased region" description="Polar residues" evidence="1">
    <location>
        <begin position="81"/>
        <end position="95"/>
    </location>
</feature>
<feature type="region of interest" description="Disordered" evidence="1">
    <location>
        <begin position="81"/>
        <end position="144"/>
    </location>
</feature>
<feature type="region of interest" description="Disordered" evidence="1">
    <location>
        <begin position="46"/>
        <end position="67"/>
    </location>
</feature>
<dbReference type="Proteomes" id="UP000053411">
    <property type="component" value="Unassembled WGS sequence"/>
</dbReference>
<organism evidence="2 3">
    <name type="scientific">Fonsecaea multimorphosa CBS 102226</name>
    <dbReference type="NCBI Taxonomy" id="1442371"/>
    <lineage>
        <taxon>Eukaryota</taxon>
        <taxon>Fungi</taxon>
        <taxon>Dikarya</taxon>
        <taxon>Ascomycota</taxon>
        <taxon>Pezizomycotina</taxon>
        <taxon>Eurotiomycetes</taxon>
        <taxon>Chaetothyriomycetidae</taxon>
        <taxon>Chaetothyriales</taxon>
        <taxon>Herpotrichiellaceae</taxon>
        <taxon>Fonsecaea</taxon>
    </lineage>
</organism>
<reference evidence="2 3" key="1">
    <citation type="submission" date="2015-01" db="EMBL/GenBank/DDBJ databases">
        <title>The Genome Sequence of Fonsecaea multimorphosa CBS 102226.</title>
        <authorList>
            <consortium name="The Broad Institute Genomics Platform"/>
            <person name="Cuomo C."/>
            <person name="de Hoog S."/>
            <person name="Gorbushina A."/>
            <person name="Stielow B."/>
            <person name="Teixiera M."/>
            <person name="Abouelleil A."/>
            <person name="Chapman S.B."/>
            <person name="Priest M."/>
            <person name="Young S.K."/>
            <person name="Wortman J."/>
            <person name="Nusbaum C."/>
            <person name="Birren B."/>
        </authorList>
    </citation>
    <scope>NUCLEOTIDE SEQUENCE [LARGE SCALE GENOMIC DNA]</scope>
    <source>
        <strain evidence="2 3">CBS 102226</strain>
    </source>
</reference>
<keyword evidence="3" id="KW-1185">Reference proteome</keyword>
<dbReference type="AlphaFoldDB" id="A0A0D2J2K0"/>
<proteinExistence type="predicted"/>
<feature type="region of interest" description="Disordered" evidence="1">
    <location>
        <begin position="491"/>
        <end position="512"/>
    </location>
</feature>
<dbReference type="InterPro" id="IPR053221">
    <property type="entry name" value="Burnettramic_acid_biosynth"/>
</dbReference>